<evidence type="ECO:0000256" key="6">
    <source>
        <dbReference type="ARBA" id="ARBA00022989"/>
    </source>
</evidence>
<sequence length="391" mass="45408">MKYFSEHYYRPTRIMLTALGLWPYNDSAFTCIQKIFFPSVFAFSIGLQVGKIITSVNDLDSLFGILWFAVPCLVFSLKYATFCIQSKEIRKLMELMKHDLNTIKRKEEVEILKEYANIGHIITVSMITIYYIAAFGFLMMEVLPKILDIVVPLNESRPVHLLGVATLFFDQEKYFFPILGHMTVALLSEVTTILATETAGLLLIQHLCALFKVASFRMQRIFDCDFHITISQKNRIYHANIVDATIMYNKAVEFFSFFNSSLEASYFILYWLGVCSLSINMFRLFQAGLKKETQQSYTSGIFVICHFIYIFIGHWILQIMTNHSNDLYCKACNLSWYSVPLEFQKMLQLVIQRTAKPCKFALYMLDVSLERFASLLNLSLSYCTIFWSLQY</sequence>
<reference evidence="11 12" key="1">
    <citation type="journal article" date="2014" name="Curr. Biol.">
        <title>The genome of the clonal raider ant Cerapachys biroi.</title>
        <authorList>
            <person name="Oxley P.R."/>
            <person name="Ji L."/>
            <person name="Fetter-Pruneda I."/>
            <person name="McKenzie S.K."/>
            <person name="Li C."/>
            <person name="Hu H."/>
            <person name="Zhang G."/>
            <person name="Kronauer D.J."/>
        </authorList>
    </citation>
    <scope>NUCLEOTIDE SEQUENCE [LARGE SCALE GENOMIC DNA]</scope>
</reference>
<dbReference type="GO" id="GO:0007165">
    <property type="term" value="P:signal transduction"/>
    <property type="evidence" value="ECO:0007669"/>
    <property type="project" value="UniProtKB-KW"/>
</dbReference>
<accession>A0A026VVA7</accession>
<gene>
    <name evidence="11" type="ORF">X777_02034</name>
</gene>
<dbReference type="PANTHER" id="PTHR21137:SF35">
    <property type="entry name" value="ODORANT RECEPTOR 19A-RELATED"/>
    <property type="match status" value="1"/>
</dbReference>
<dbReference type="AlphaFoldDB" id="A0A026VVA7"/>
<evidence type="ECO:0000256" key="5">
    <source>
        <dbReference type="ARBA" id="ARBA00022725"/>
    </source>
</evidence>
<evidence type="ECO:0000256" key="2">
    <source>
        <dbReference type="ARBA" id="ARBA00022475"/>
    </source>
</evidence>
<evidence type="ECO:0000256" key="7">
    <source>
        <dbReference type="ARBA" id="ARBA00023136"/>
    </source>
</evidence>
<keyword evidence="4 10" id="KW-0812">Transmembrane</keyword>
<evidence type="ECO:0000313" key="12">
    <source>
        <dbReference type="Proteomes" id="UP000053097"/>
    </source>
</evidence>
<protein>
    <recommendedName>
        <fullName evidence="10">Odorant receptor</fullName>
    </recommendedName>
</protein>
<feature type="transmembrane region" description="Helical" evidence="10">
    <location>
        <begin position="115"/>
        <end position="138"/>
    </location>
</feature>
<dbReference type="InterPro" id="IPR004117">
    <property type="entry name" value="7tm6_olfct_rcpt"/>
</dbReference>
<evidence type="ECO:0000256" key="8">
    <source>
        <dbReference type="ARBA" id="ARBA00023170"/>
    </source>
</evidence>
<dbReference type="Proteomes" id="UP000053097">
    <property type="component" value="Unassembled WGS sequence"/>
</dbReference>
<keyword evidence="7 10" id="KW-0472">Membrane</keyword>
<keyword evidence="5 10" id="KW-0552">Olfaction</keyword>
<evidence type="ECO:0000256" key="9">
    <source>
        <dbReference type="ARBA" id="ARBA00023224"/>
    </source>
</evidence>
<keyword evidence="9 10" id="KW-0807">Transducer</keyword>
<evidence type="ECO:0000256" key="10">
    <source>
        <dbReference type="RuleBase" id="RU351113"/>
    </source>
</evidence>
<feature type="transmembrane region" description="Helical" evidence="10">
    <location>
        <begin position="297"/>
        <end position="317"/>
    </location>
</feature>
<dbReference type="EMBL" id="KK108317">
    <property type="protein sequence ID" value="EZA46764.1"/>
    <property type="molecule type" value="Genomic_DNA"/>
</dbReference>
<proteinExistence type="inferred from homology"/>
<dbReference type="OrthoDB" id="7553868at2759"/>
<feature type="transmembrane region" description="Helical" evidence="10">
    <location>
        <begin position="372"/>
        <end position="389"/>
    </location>
</feature>
<evidence type="ECO:0000313" key="11">
    <source>
        <dbReference type="EMBL" id="EZA46764.1"/>
    </source>
</evidence>
<feature type="transmembrane region" description="Helical" evidence="10">
    <location>
        <begin position="35"/>
        <end position="53"/>
    </location>
</feature>
<keyword evidence="3 10" id="KW-0716">Sensory transduction</keyword>
<keyword evidence="12" id="KW-1185">Reference proteome</keyword>
<keyword evidence="2" id="KW-1003">Cell membrane</keyword>
<feature type="transmembrane region" description="Helical" evidence="10">
    <location>
        <begin position="65"/>
        <end position="84"/>
    </location>
</feature>
<dbReference type="GO" id="GO:0004984">
    <property type="term" value="F:olfactory receptor activity"/>
    <property type="evidence" value="ECO:0007669"/>
    <property type="project" value="InterPro"/>
</dbReference>
<evidence type="ECO:0000256" key="4">
    <source>
        <dbReference type="ARBA" id="ARBA00022692"/>
    </source>
</evidence>
<keyword evidence="6 10" id="KW-1133">Transmembrane helix</keyword>
<evidence type="ECO:0000256" key="1">
    <source>
        <dbReference type="ARBA" id="ARBA00004651"/>
    </source>
</evidence>
<keyword evidence="8 10" id="KW-0675">Receptor</keyword>
<dbReference type="PANTHER" id="PTHR21137">
    <property type="entry name" value="ODORANT RECEPTOR"/>
    <property type="match status" value="1"/>
</dbReference>
<dbReference type="GO" id="GO:0005886">
    <property type="term" value="C:plasma membrane"/>
    <property type="evidence" value="ECO:0007669"/>
    <property type="project" value="UniProtKB-SubCell"/>
</dbReference>
<dbReference type="GO" id="GO:0005549">
    <property type="term" value="F:odorant binding"/>
    <property type="evidence" value="ECO:0007669"/>
    <property type="project" value="InterPro"/>
</dbReference>
<evidence type="ECO:0000256" key="3">
    <source>
        <dbReference type="ARBA" id="ARBA00022606"/>
    </source>
</evidence>
<feature type="transmembrane region" description="Helical" evidence="10">
    <location>
        <begin position="264"/>
        <end position="285"/>
    </location>
</feature>
<comment type="caution">
    <text evidence="10">Lacks conserved residue(s) required for the propagation of feature annotation.</text>
</comment>
<comment type="similarity">
    <text evidence="10">Belongs to the insect chemoreceptor superfamily. Heteromeric odorant receptor channel (TC 1.A.69) family.</text>
</comment>
<comment type="subcellular location">
    <subcellularLocation>
        <location evidence="1 10">Cell membrane</location>
        <topology evidence="1 10">Multi-pass membrane protein</topology>
    </subcellularLocation>
</comment>
<organism evidence="11 12">
    <name type="scientific">Ooceraea biroi</name>
    <name type="common">Clonal raider ant</name>
    <name type="synonym">Cerapachys biroi</name>
    <dbReference type="NCBI Taxonomy" id="2015173"/>
    <lineage>
        <taxon>Eukaryota</taxon>
        <taxon>Metazoa</taxon>
        <taxon>Ecdysozoa</taxon>
        <taxon>Arthropoda</taxon>
        <taxon>Hexapoda</taxon>
        <taxon>Insecta</taxon>
        <taxon>Pterygota</taxon>
        <taxon>Neoptera</taxon>
        <taxon>Endopterygota</taxon>
        <taxon>Hymenoptera</taxon>
        <taxon>Apocrita</taxon>
        <taxon>Aculeata</taxon>
        <taxon>Formicoidea</taxon>
        <taxon>Formicidae</taxon>
        <taxon>Dorylinae</taxon>
        <taxon>Ooceraea</taxon>
    </lineage>
</organism>
<dbReference type="Pfam" id="PF02949">
    <property type="entry name" value="7tm_6"/>
    <property type="match status" value="1"/>
</dbReference>
<name>A0A026VVA7_OOCBI</name>